<proteinExistence type="predicted"/>
<dbReference type="InterPro" id="IPR002035">
    <property type="entry name" value="VWF_A"/>
</dbReference>
<dbReference type="InterPro" id="IPR036465">
    <property type="entry name" value="vWFA_dom_sf"/>
</dbReference>
<sequence>MDLVFLVDGTYTVGIATFNVIMAQIKDLVNEYEIGPDDVQVAVAVYGRELHDQFQLNDHLTKTELFAAIDGLSYPAGLTNTGNVLTETATTKFTPSAGRRENVPAITVLFADGTSSDLDGPAASLQAVSTVIALGFGGALVDTDVIATGPEYANRVYDASELSALFNFTADLLCEIGRTYCEGTHDHKTLDCYKALWEKSNCTEDGYSFPDNLTATEIANLDAMRTE</sequence>
<evidence type="ECO:0000313" key="3">
    <source>
        <dbReference type="Proteomes" id="UP001642483"/>
    </source>
</evidence>
<comment type="caution">
    <text evidence="2">The sequence shown here is derived from an EMBL/GenBank/DDBJ whole genome shotgun (WGS) entry which is preliminary data.</text>
</comment>
<dbReference type="PANTHER" id="PTHR24020">
    <property type="entry name" value="COLLAGEN ALPHA"/>
    <property type="match status" value="1"/>
</dbReference>
<protein>
    <recommendedName>
        <fullName evidence="1">VWFA domain-containing protein</fullName>
    </recommendedName>
</protein>
<organism evidence="2 3">
    <name type="scientific">Clavelina lepadiformis</name>
    <name type="common">Light-bulb sea squirt</name>
    <name type="synonym">Ascidia lepadiformis</name>
    <dbReference type="NCBI Taxonomy" id="159417"/>
    <lineage>
        <taxon>Eukaryota</taxon>
        <taxon>Metazoa</taxon>
        <taxon>Chordata</taxon>
        <taxon>Tunicata</taxon>
        <taxon>Ascidiacea</taxon>
        <taxon>Aplousobranchia</taxon>
        <taxon>Clavelinidae</taxon>
        <taxon>Clavelina</taxon>
    </lineage>
</organism>
<gene>
    <name evidence="2" type="ORF">CVLEPA_LOCUS27338</name>
</gene>
<dbReference type="PROSITE" id="PS50234">
    <property type="entry name" value="VWFA"/>
    <property type="match status" value="1"/>
</dbReference>
<name>A0ABP0GRT4_CLALP</name>
<feature type="domain" description="VWFA" evidence="1">
    <location>
        <begin position="2"/>
        <end position="172"/>
    </location>
</feature>
<dbReference type="InterPro" id="IPR050525">
    <property type="entry name" value="ECM_Assembly_Org"/>
</dbReference>
<dbReference type="PANTHER" id="PTHR24020:SF20">
    <property type="entry name" value="PH DOMAIN-CONTAINING PROTEIN"/>
    <property type="match status" value="1"/>
</dbReference>
<reference evidence="2 3" key="1">
    <citation type="submission" date="2024-02" db="EMBL/GenBank/DDBJ databases">
        <authorList>
            <person name="Daric V."/>
            <person name="Darras S."/>
        </authorList>
    </citation>
    <scope>NUCLEOTIDE SEQUENCE [LARGE SCALE GENOMIC DNA]</scope>
</reference>
<dbReference type="PRINTS" id="PR00453">
    <property type="entry name" value="VWFADOMAIN"/>
</dbReference>
<dbReference type="SUPFAM" id="SSF53300">
    <property type="entry name" value="vWA-like"/>
    <property type="match status" value="1"/>
</dbReference>
<accession>A0ABP0GRT4</accession>
<evidence type="ECO:0000313" key="2">
    <source>
        <dbReference type="EMBL" id="CAK8694063.1"/>
    </source>
</evidence>
<dbReference type="EMBL" id="CAWYQH010000141">
    <property type="protein sequence ID" value="CAK8694063.1"/>
    <property type="molecule type" value="Genomic_DNA"/>
</dbReference>
<evidence type="ECO:0000259" key="1">
    <source>
        <dbReference type="PROSITE" id="PS50234"/>
    </source>
</evidence>
<dbReference type="Proteomes" id="UP001642483">
    <property type="component" value="Unassembled WGS sequence"/>
</dbReference>
<dbReference type="SMART" id="SM00327">
    <property type="entry name" value="VWA"/>
    <property type="match status" value="1"/>
</dbReference>
<dbReference type="Pfam" id="PF00092">
    <property type="entry name" value="VWA"/>
    <property type="match status" value="1"/>
</dbReference>
<keyword evidence="3" id="KW-1185">Reference proteome</keyword>
<dbReference type="Gene3D" id="3.40.50.410">
    <property type="entry name" value="von Willebrand factor, type A domain"/>
    <property type="match status" value="1"/>
</dbReference>